<keyword evidence="2" id="KW-1185">Reference proteome</keyword>
<reference evidence="1" key="1">
    <citation type="submission" date="2023-10" db="EMBL/GenBank/DDBJ databases">
        <authorList>
            <person name="Hackl T."/>
        </authorList>
    </citation>
    <scope>NUCLEOTIDE SEQUENCE</scope>
</reference>
<gene>
    <name evidence="1" type="ORF">KHLLAP_LOCUS7840</name>
</gene>
<dbReference type="AlphaFoldDB" id="A0AAI8VML4"/>
<dbReference type="SUPFAM" id="SSF82199">
    <property type="entry name" value="SET domain"/>
    <property type="match status" value="1"/>
</dbReference>
<accession>A0AAI8VML4</accession>
<dbReference type="InterPro" id="IPR046341">
    <property type="entry name" value="SET_dom_sf"/>
</dbReference>
<protein>
    <submittedName>
        <fullName evidence="1">Uu.00g085580.m01.CDS01</fullName>
    </submittedName>
</protein>
<dbReference type="Proteomes" id="UP001295740">
    <property type="component" value="Unassembled WGS sequence"/>
</dbReference>
<sequence length="191" mass="20996">MSSTLNAYSVPASTQSLLTHVFSQPAFMPSMQPFEKRPRLSELRTRVELVTMKLDFTMEPPAIREAIGRSINRSWEAYTEGSVGPSDFIRTPLGAPFEIASINGKGRGLIASRIINAGEVILEDSPVLLLPFKAASDLIFLLLPRKALEALLLLHNAHPNEGKYTVMMDIPVHHLLDQLSGVLSTNAFEGD</sequence>
<dbReference type="EMBL" id="CAUWAG010000010">
    <property type="protein sequence ID" value="CAJ2507372.1"/>
    <property type="molecule type" value="Genomic_DNA"/>
</dbReference>
<evidence type="ECO:0000313" key="1">
    <source>
        <dbReference type="EMBL" id="CAJ2507372.1"/>
    </source>
</evidence>
<comment type="caution">
    <text evidence="1">The sequence shown here is derived from an EMBL/GenBank/DDBJ whole genome shotgun (WGS) entry which is preliminary data.</text>
</comment>
<proteinExistence type="predicted"/>
<evidence type="ECO:0000313" key="2">
    <source>
        <dbReference type="Proteomes" id="UP001295740"/>
    </source>
</evidence>
<name>A0AAI8VML4_9PEZI</name>
<organism evidence="1 2">
    <name type="scientific">Anthostomella pinea</name>
    <dbReference type="NCBI Taxonomy" id="933095"/>
    <lineage>
        <taxon>Eukaryota</taxon>
        <taxon>Fungi</taxon>
        <taxon>Dikarya</taxon>
        <taxon>Ascomycota</taxon>
        <taxon>Pezizomycotina</taxon>
        <taxon>Sordariomycetes</taxon>
        <taxon>Xylariomycetidae</taxon>
        <taxon>Xylariales</taxon>
        <taxon>Xylariaceae</taxon>
        <taxon>Anthostomella</taxon>
    </lineage>
</organism>